<keyword evidence="2 4" id="KW-0238">DNA-binding</keyword>
<organism evidence="6 7">
    <name type="scientific">Jatrophihabitans endophyticus</name>
    <dbReference type="NCBI Taxonomy" id="1206085"/>
    <lineage>
        <taxon>Bacteria</taxon>
        <taxon>Bacillati</taxon>
        <taxon>Actinomycetota</taxon>
        <taxon>Actinomycetes</taxon>
        <taxon>Jatrophihabitantales</taxon>
        <taxon>Jatrophihabitantaceae</taxon>
        <taxon>Jatrophihabitans</taxon>
    </lineage>
</organism>
<feature type="domain" description="HTH tetR-type" evidence="5">
    <location>
        <begin position="25"/>
        <end position="84"/>
    </location>
</feature>
<dbReference type="AlphaFoldDB" id="A0A1M5GSA2"/>
<dbReference type="InterPro" id="IPR009057">
    <property type="entry name" value="Homeodomain-like_sf"/>
</dbReference>
<dbReference type="RefSeq" id="WP_073387766.1">
    <property type="nucleotide sequence ID" value="NZ_FQVU01000002.1"/>
</dbReference>
<keyword evidence="7" id="KW-1185">Reference proteome</keyword>
<sequence>MGGRAPRDGETAADGRRLRWTEHRAQRRAAFVAAGAAAVDRHGPGASAEQIADEAGVSRTVLYRYFRDREDLRQAIAELVVKDVLDAVLPKLQLSTETTPRQIIGAAIGTIIGWLDEHPNLYHFLRLRRDGGLESVENTLADNVASLLKIIMVFFGIEGDEADPGAYGIVGFVESAGGWWLQHRSIPREKFTAIVCNGVWHLLEGTAREHGLHVEYDAPLPIGALAASGTGEATP</sequence>
<evidence type="ECO:0000256" key="4">
    <source>
        <dbReference type="PROSITE-ProRule" id="PRU00335"/>
    </source>
</evidence>
<accession>A0A1M5GSA2</accession>
<dbReference type="InterPro" id="IPR036271">
    <property type="entry name" value="Tet_transcr_reg_TetR-rel_C_sf"/>
</dbReference>
<dbReference type="GO" id="GO:0003700">
    <property type="term" value="F:DNA-binding transcription factor activity"/>
    <property type="evidence" value="ECO:0007669"/>
    <property type="project" value="TreeGrafter"/>
</dbReference>
<keyword evidence="3" id="KW-0804">Transcription</keyword>
<dbReference type="Gene3D" id="1.10.357.10">
    <property type="entry name" value="Tetracycline Repressor, domain 2"/>
    <property type="match status" value="1"/>
</dbReference>
<proteinExistence type="predicted"/>
<dbReference type="SUPFAM" id="SSF46689">
    <property type="entry name" value="Homeodomain-like"/>
    <property type="match status" value="1"/>
</dbReference>
<dbReference type="STRING" id="1206085.SAMN05443575_1276"/>
<protein>
    <submittedName>
        <fullName evidence="6">Transcriptional regulator, TetR family</fullName>
    </submittedName>
</protein>
<evidence type="ECO:0000313" key="7">
    <source>
        <dbReference type="Proteomes" id="UP000186132"/>
    </source>
</evidence>
<evidence type="ECO:0000313" key="6">
    <source>
        <dbReference type="EMBL" id="SHG06644.1"/>
    </source>
</evidence>
<evidence type="ECO:0000256" key="2">
    <source>
        <dbReference type="ARBA" id="ARBA00023125"/>
    </source>
</evidence>
<dbReference type="Proteomes" id="UP000186132">
    <property type="component" value="Unassembled WGS sequence"/>
</dbReference>
<dbReference type="GO" id="GO:0000976">
    <property type="term" value="F:transcription cis-regulatory region binding"/>
    <property type="evidence" value="ECO:0007669"/>
    <property type="project" value="TreeGrafter"/>
</dbReference>
<reference evidence="6 7" key="1">
    <citation type="submission" date="2016-11" db="EMBL/GenBank/DDBJ databases">
        <authorList>
            <person name="Jaros S."/>
            <person name="Januszkiewicz K."/>
            <person name="Wedrychowicz H."/>
        </authorList>
    </citation>
    <scope>NUCLEOTIDE SEQUENCE [LARGE SCALE GENOMIC DNA]</scope>
    <source>
        <strain evidence="6 7">DSM 45627</strain>
    </source>
</reference>
<dbReference type="PROSITE" id="PS50977">
    <property type="entry name" value="HTH_TETR_2"/>
    <property type="match status" value="1"/>
</dbReference>
<evidence type="ECO:0000259" key="5">
    <source>
        <dbReference type="PROSITE" id="PS50977"/>
    </source>
</evidence>
<dbReference type="OrthoDB" id="4542604at2"/>
<dbReference type="InterPro" id="IPR001647">
    <property type="entry name" value="HTH_TetR"/>
</dbReference>
<keyword evidence="1" id="KW-0805">Transcription regulation</keyword>
<dbReference type="PANTHER" id="PTHR30055:SF234">
    <property type="entry name" value="HTH-TYPE TRANSCRIPTIONAL REGULATOR BETI"/>
    <property type="match status" value="1"/>
</dbReference>
<name>A0A1M5GSA2_9ACTN</name>
<dbReference type="InterPro" id="IPR050109">
    <property type="entry name" value="HTH-type_TetR-like_transc_reg"/>
</dbReference>
<dbReference type="SUPFAM" id="SSF48498">
    <property type="entry name" value="Tetracyclin repressor-like, C-terminal domain"/>
    <property type="match status" value="1"/>
</dbReference>
<dbReference type="PANTHER" id="PTHR30055">
    <property type="entry name" value="HTH-TYPE TRANSCRIPTIONAL REGULATOR RUTR"/>
    <property type="match status" value="1"/>
</dbReference>
<gene>
    <name evidence="6" type="ORF">SAMN05443575_1276</name>
</gene>
<dbReference type="Pfam" id="PF00440">
    <property type="entry name" value="TetR_N"/>
    <property type="match status" value="1"/>
</dbReference>
<evidence type="ECO:0000256" key="3">
    <source>
        <dbReference type="ARBA" id="ARBA00023163"/>
    </source>
</evidence>
<feature type="DNA-binding region" description="H-T-H motif" evidence="4">
    <location>
        <begin position="47"/>
        <end position="66"/>
    </location>
</feature>
<dbReference type="EMBL" id="FQVU01000002">
    <property type="protein sequence ID" value="SHG06644.1"/>
    <property type="molecule type" value="Genomic_DNA"/>
</dbReference>
<evidence type="ECO:0000256" key="1">
    <source>
        <dbReference type="ARBA" id="ARBA00023015"/>
    </source>
</evidence>